<dbReference type="EMBL" id="STGU01000002">
    <property type="protein sequence ID" value="THV38084.1"/>
    <property type="molecule type" value="Genomic_DNA"/>
</dbReference>
<gene>
    <name evidence="4" type="ORF">FAA86_04595</name>
</gene>
<name>A0A4S8QC81_9HYPH</name>
<dbReference type="GO" id="GO:0016747">
    <property type="term" value="F:acyltransferase activity, transferring groups other than amino-acyl groups"/>
    <property type="evidence" value="ECO:0007669"/>
    <property type="project" value="InterPro"/>
</dbReference>
<organism evidence="4 5">
    <name type="scientific">Rhizobium rosettiformans W3</name>
    <dbReference type="NCBI Taxonomy" id="538378"/>
    <lineage>
        <taxon>Bacteria</taxon>
        <taxon>Pseudomonadati</taxon>
        <taxon>Pseudomonadota</taxon>
        <taxon>Alphaproteobacteria</taxon>
        <taxon>Hyphomicrobiales</taxon>
        <taxon>Rhizobiaceae</taxon>
        <taxon>Rhizobium/Agrobacterium group</taxon>
        <taxon>Rhizobium</taxon>
    </lineage>
</organism>
<keyword evidence="2" id="KW-0012">Acyltransferase</keyword>
<dbReference type="Proteomes" id="UP000307378">
    <property type="component" value="Unassembled WGS sequence"/>
</dbReference>
<sequence>MSGLLREVADLKLVRVSSQPEWEAYHRIRRHVLFDLRGLSGYDEHHPDDRKPKHIPLIFADGDEFVGAVRLDFTGDGNGVVRTVAIVAERQRQGMGRAMMTAVETQARTYGLNGLEAHVAPDAVGFYRKIGWELVDANRPNPLMAKHFA</sequence>
<dbReference type="CDD" id="cd04301">
    <property type="entry name" value="NAT_SF"/>
    <property type="match status" value="1"/>
</dbReference>
<dbReference type="Gene3D" id="3.40.630.30">
    <property type="match status" value="1"/>
</dbReference>
<dbReference type="InterPro" id="IPR050832">
    <property type="entry name" value="Bact_Acetyltransf"/>
</dbReference>
<evidence type="ECO:0000259" key="3">
    <source>
        <dbReference type="PROSITE" id="PS51186"/>
    </source>
</evidence>
<evidence type="ECO:0000256" key="2">
    <source>
        <dbReference type="ARBA" id="ARBA00023315"/>
    </source>
</evidence>
<reference evidence="4 5" key="1">
    <citation type="submission" date="2019-04" db="EMBL/GenBank/DDBJ databases">
        <title>genome sequence of strain W3.</title>
        <authorList>
            <person name="Gao J."/>
            <person name="Sun J."/>
        </authorList>
    </citation>
    <scope>NUCLEOTIDE SEQUENCE [LARGE SCALE GENOMIC DNA]</scope>
    <source>
        <strain evidence="4 5">W3</strain>
    </source>
</reference>
<dbReference type="AlphaFoldDB" id="A0A4S8QC81"/>
<protein>
    <submittedName>
        <fullName evidence="4">GNAT family N-acetyltransferase</fullName>
    </submittedName>
</protein>
<proteinExistence type="predicted"/>
<feature type="domain" description="N-acetyltransferase" evidence="3">
    <location>
        <begin position="12"/>
        <end position="149"/>
    </location>
</feature>
<dbReference type="SUPFAM" id="SSF55729">
    <property type="entry name" value="Acyl-CoA N-acyltransferases (Nat)"/>
    <property type="match status" value="1"/>
</dbReference>
<keyword evidence="1 4" id="KW-0808">Transferase</keyword>
<dbReference type="PANTHER" id="PTHR43877">
    <property type="entry name" value="AMINOALKYLPHOSPHONATE N-ACETYLTRANSFERASE-RELATED-RELATED"/>
    <property type="match status" value="1"/>
</dbReference>
<evidence type="ECO:0000256" key="1">
    <source>
        <dbReference type="ARBA" id="ARBA00022679"/>
    </source>
</evidence>
<dbReference type="InterPro" id="IPR016181">
    <property type="entry name" value="Acyl_CoA_acyltransferase"/>
</dbReference>
<evidence type="ECO:0000313" key="4">
    <source>
        <dbReference type="EMBL" id="THV38084.1"/>
    </source>
</evidence>
<dbReference type="Pfam" id="PF00583">
    <property type="entry name" value="Acetyltransf_1"/>
    <property type="match status" value="1"/>
</dbReference>
<evidence type="ECO:0000313" key="5">
    <source>
        <dbReference type="Proteomes" id="UP000307378"/>
    </source>
</evidence>
<dbReference type="PROSITE" id="PS51186">
    <property type="entry name" value="GNAT"/>
    <property type="match status" value="1"/>
</dbReference>
<dbReference type="InterPro" id="IPR000182">
    <property type="entry name" value="GNAT_dom"/>
</dbReference>
<dbReference type="RefSeq" id="WP_136538572.1">
    <property type="nucleotide sequence ID" value="NZ_STGU01000002.1"/>
</dbReference>
<comment type="caution">
    <text evidence="4">The sequence shown here is derived from an EMBL/GenBank/DDBJ whole genome shotgun (WGS) entry which is preliminary data.</text>
</comment>
<accession>A0A4S8QC81</accession>